<accession>A0A443SHI7</accession>
<organism evidence="2 3">
    <name type="scientific">Leptotrombidium deliense</name>
    <dbReference type="NCBI Taxonomy" id="299467"/>
    <lineage>
        <taxon>Eukaryota</taxon>
        <taxon>Metazoa</taxon>
        <taxon>Ecdysozoa</taxon>
        <taxon>Arthropoda</taxon>
        <taxon>Chelicerata</taxon>
        <taxon>Arachnida</taxon>
        <taxon>Acari</taxon>
        <taxon>Acariformes</taxon>
        <taxon>Trombidiformes</taxon>
        <taxon>Prostigmata</taxon>
        <taxon>Anystina</taxon>
        <taxon>Parasitengona</taxon>
        <taxon>Trombiculoidea</taxon>
        <taxon>Trombiculidae</taxon>
        <taxon>Leptotrombidium</taxon>
    </lineage>
</organism>
<dbReference type="Gene3D" id="1.10.287.110">
    <property type="entry name" value="DnaJ domain"/>
    <property type="match status" value="1"/>
</dbReference>
<dbReference type="EMBL" id="NCKV01002334">
    <property type="protein sequence ID" value="RWS26988.1"/>
    <property type="molecule type" value="Genomic_DNA"/>
</dbReference>
<dbReference type="InterPro" id="IPR036869">
    <property type="entry name" value="J_dom_sf"/>
</dbReference>
<keyword evidence="3" id="KW-1185">Reference proteome</keyword>
<proteinExistence type="predicted"/>
<gene>
    <name evidence="2" type="ORF">B4U80_13733</name>
</gene>
<dbReference type="VEuPathDB" id="VectorBase:LDEU005052"/>
<dbReference type="OrthoDB" id="66964at2759"/>
<dbReference type="Proteomes" id="UP000288716">
    <property type="component" value="Unassembled WGS sequence"/>
</dbReference>
<evidence type="ECO:0000313" key="2">
    <source>
        <dbReference type="EMBL" id="RWS26988.1"/>
    </source>
</evidence>
<reference evidence="2 3" key="1">
    <citation type="journal article" date="2018" name="Gigascience">
        <title>Genomes of trombidid mites reveal novel predicted allergens and laterally-transferred genes associated with secondary metabolism.</title>
        <authorList>
            <person name="Dong X."/>
            <person name="Chaisiri K."/>
            <person name="Xia D."/>
            <person name="Armstrong S.D."/>
            <person name="Fang Y."/>
            <person name="Donnelly M.J."/>
            <person name="Kadowaki T."/>
            <person name="McGarry J.W."/>
            <person name="Darby A.C."/>
            <person name="Makepeace B.L."/>
        </authorList>
    </citation>
    <scope>NUCLEOTIDE SEQUENCE [LARGE SCALE GENOMIC DNA]</scope>
    <source>
        <strain evidence="2">UoL-UT</strain>
    </source>
</reference>
<dbReference type="Pfam" id="PF00226">
    <property type="entry name" value="DnaJ"/>
    <property type="match status" value="1"/>
</dbReference>
<sequence length="105" mass="12173">MFSCHPDKHSDQQSNEKFIKINKALKILENEKLRNEYDAKLIASECAEVIGERLSLDQFTYDESKQKTFSSPQLQFAYSMINAAFTSDGNLLFMLSLRRKLSIHH</sequence>
<evidence type="ECO:0000313" key="3">
    <source>
        <dbReference type="Proteomes" id="UP000288716"/>
    </source>
</evidence>
<dbReference type="AlphaFoldDB" id="A0A443SHI7"/>
<evidence type="ECO:0000259" key="1">
    <source>
        <dbReference type="Pfam" id="PF00226"/>
    </source>
</evidence>
<dbReference type="SUPFAM" id="SSF46565">
    <property type="entry name" value="Chaperone J-domain"/>
    <property type="match status" value="1"/>
</dbReference>
<comment type="caution">
    <text evidence="2">The sequence shown here is derived from an EMBL/GenBank/DDBJ whole genome shotgun (WGS) entry which is preliminary data.</text>
</comment>
<name>A0A443SHI7_9ACAR</name>
<feature type="domain" description="J" evidence="1">
    <location>
        <begin position="3"/>
        <end position="38"/>
    </location>
</feature>
<protein>
    <recommendedName>
        <fullName evidence="1">J domain-containing protein</fullName>
    </recommendedName>
</protein>
<dbReference type="InterPro" id="IPR001623">
    <property type="entry name" value="DnaJ_domain"/>
</dbReference>